<protein>
    <recommendedName>
        <fullName evidence="5">Antifreeze protein</fullName>
    </recommendedName>
</protein>
<dbReference type="EMBL" id="LBHB01000001">
    <property type="protein sequence ID" value="KLE35363.1"/>
    <property type="molecule type" value="Genomic_DNA"/>
</dbReference>
<gene>
    <name evidence="3" type="ORF">AAW00_02655</name>
</gene>
<dbReference type="AlphaFoldDB" id="A0A0G9N1E3"/>
<dbReference type="PATRIC" id="fig|1581420.6.peg.534"/>
<dbReference type="STRING" id="1581420.AAW00_02655"/>
<sequence length="597" mass="62229">MRRTGLWLGGAALALTSTLALAAGQQDEQASPAPTPAPTASTAPGSSPVVQDLPDSYRAPSAGAAPRARLNLPPGFPSIGEIQRMEPEELDVLLGLRPKYDIPAAARRAVEQVGVLSQAEGGFAVGSLARQPAGLVRAALAASDGPLVSRWGHILLRRALASRLDAPAGMSPVEFAALRARALNGMGEAAVARALVQDIDGSNYDRALTDAAFQAYLGTGDILGMCPVARLQGDVREDGGWQLLKAICTAYAGETRSAERSLDRALGTGAAPEIDVRLAQRYAGAAGEGGRAVNIEWPSGEEMTPWRFALARALGVEMPEGFTAEGRNRLADPLIPASPLTDRIAASDEAGASGLLSSSAMVDLYSQLYASDRYEESEKADAVLLRDAYVANTAAQRLAAMKSLWGEGGDYGRTVLTAYAAARLPVSDAMQADAGQLIASMLAAGLDANALRWGDTVDAGSLGWALLALAQPQRDGTVSTGAVDDFIDADASADKRKGAFLVAGLAGLGRLDEGDLASYGEDYGIDFTRASAWSRKIDRAAQVRNPALVALLAGLGMQGESWERMTPRQLYHIVAALNRVGLGAEARMIAAEAVARG</sequence>
<feature type="chain" id="PRO_5002580781" description="Antifreeze protein" evidence="2">
    <location>
        <begin position="23"/>
        <end position="597"/>
    </location>
</feature>
<feature type="region of interest" description="Disordered" evidence="1">
    <location>
        <begin position="24"/>
        <end position="53"/>
    </location>
</feature>
<proteinExistence type="predicted"/>
<comment type="caution">
    <text evidence="3">The sequence shown here is derived from an EMBL/GenBank/DDBJ whole genome shotgun (WGS) entry which is preliminary data.</text>
</comment>
<dbReference type="RefSeq" id="WP_047002765.1">
    <property type="nucleotide sequence ID" value="NZ_LBHB01000001.1"/>
</dbReference>
<organism evidence="3 4">
    <name type="scientific">Aurantiacibacter luteus</name>
    <dbReference type="NCBI Taxonomy" id="1581420"/>
    <lineage>
        <taxon>Bacteria</taxon>
        <taxon>Pseudomonadati</taxon>
        <taxon>Pseudomonadota</taxon>
        <taxon>Alphaproteobacteria</taxon>
        <taxon>Sphingomonadales</taxon>
        <taxon>Erythrobacteraceae</taxon>
        <taxon>Aurantiacibacter</taxon>
    </lineage>
</organism>
<name>A0A0G9N1E3_9SPHN</name>
<keyword evidence="2" id="KW-0732">Signal</keyword>
<evidence type="ECO:0000313" key="3">
    <source>
        <dbReference type="EMBL" id="KLE35363.1"/>
    </source>
</evidence>
<evidence type="ECO:0000256" key="1">
    <source>
        <dbReference type="SAM" id="MobiDB-lite"/>
    </source>
</evidence>
<evidence type="ECO:0000256" key="2">
    <source>
        <dbReference type="SAM" id="SignalP"/>
    </source>
</evidence>
<accession>A0A0G9N1E3</accession>
<evidence type="ECO:0000313" key="4">
    <source>
        <dbReference type="Proteomes" id="UP000053464"/>
    </source>
</evidence>
<reference evidence="3 4" key="1">
    <citation type="submission" date="2015-04" db="EMBL/GenBank/DDBJ databases">
        <title>The draft genome sequence of Erythrobacter luteus KA37.</title>
        <authorList>
            <person name="Zhuang L."/>
            <person name="Liu Y."/>
            <person name="Shao Z."/>
        </authorList>
    </citation>
    <scope>NUCLEOTIDE SEQUENCE [LARGE SCALE GENOMIC DNA]</scope>
    <source>
        <strain evidence="3 4">KA37</strain>
    </source>
</reference>
<feature type="signal peptide" evidence="2">
    <location>
        <begin position="1"/>
        <end position="22"/>
    </location>
</feature>
<evidence type="ECO:0008006" key="5">
    <source>
        <dbReference type="Google" id="ProtNLM"/>
    </source>
</evidence>
<dbReference type="OrthoDB" id="7388088at2"/>
<feature type="compositionally biased region" description="Low complexity" evidence="1">
    <location>
        <begin position="38"/>
        <end position="48"/>
    </location>
</feature>
<dbReference type="Proteomes" id="UP000053464">
    <property type="component" value="Unassembled WGS sequence"/>
</dbReference>
<keyword evidence="4" id="KW-1185">Reference proteome</keyword>